<comment type="catalytic activity">
    <reaction evidence="12">
        <text>L-lysyl-L-alpha-amino acid(out) = L-lysyl-L-alpha-amino acid(in)</text>
        <dbReference type="Rhea" id="RHEA:79387"/>
        <dbReference type="ChEBI" id="CHEBI:229965"/>
    </reaction>
</comment>
<evidence type="ECO:0000256" key="19">
    <source>
        <dbReference type="ARBA" id="ARBA00044919"/>
    </source>
</evidence>
<dbReference type="OrthoDB" id="424834at2759"/>
<evidence type="ECO:0000256" key="13">
    <source>
        <dbReference type="ARBA" id="ARBA00044893"/>
    </source>
</evidence>
<evidence type="ECO:0000256" key="15">
    <source>
        <dbReference type="ARBA" id="ARBA00044899"/>
    </source>
</evidence>
<dbReference type="SUPFAM" id="SSF103473">
    <property type="entry name" value="MFS general substrate transporter"/>
    <property type="match status" value="1"/>
</dbReference>
<evidence type="ECO:0000256" key="10">
    <source>
        <dbReference type="ARBA" id="ARBA00044881"/>
    </source>
</evidence>
<feature type="transmembrane region" description="Helical" evidence="25">
    <location>
        <begin position="89"/>
        <end position="106"/>
    </location>
</feature>
<evidence type="ECO:0000256" key="11">
    <source>
        <dbReference type="ARBA" id="ARBA00044884"/>
    </source>
</evidence>
<keyword evidence="3" id="KW-0813">Transport</keyword>
<evidence type="ECO:0000256" key="14">
    <source>
        <dbReference type="ARBA" id="ARBA00044898"/>
    </source>
</evidence>
<keyword evidence="6 25" id="KW-0472">Membrane</keyword>
<evidence type="ECO:0000256" key="9">
    <source>
        <dbReference type="ARBA" id="ARBA00044878"/>
    </source>
</evidence>
<dbReference type="EMBL" id="MCGO01000082">
    <property type="protein sequence ID" value="ORY30523.1"/>
    <property type="molecule type" value="Genomic_DNA"/>
</dbReference>
<feature type="transmembrane region" description="Helical" evidence="25">
    <location>
        <begin position="321"/>
        <end position="346"/>
    </location>
</feature>
<feature type="transmembrane region" description="Helical" evidence="25">
    <location>
        <begin position="165"/>
        <end position="185"/>
    </location>
</feature>
<evidence type="ECO:0000256" key="1">
    <source>
        <dbReference type="ARBA" id="ARBA00004155"/>
    </source>
</evidence>
<keyword evidence="7" id="KW-0458">Lysosome</keyword>
<feature type="transmembrane region" description="Helical" evidence="25">
    <location>
        <begin position="391"/>
        <end position="421"/>
    </location>
</feature>
<comment type="subunit">
    <text evidence="24">Homodimer. Interacts with lysosomal protein GLMP (via lumenal domain); the interaction starts while both proteins are still in the endoplasmic reticulum and is required for stabilization of MFSD1 in lysosomes but has no direct effect on its targeting to lysosomes or transporter activity.</text>
</comment>
<feature type="transmembrane region" description="Helical" evidence="25">
    <location>
        <begin position="358"/>
        <end position="379"/>
    </location>
</feature>
<comment type="function">
    <text evidence="23">Lysosomal dipeptide uniporter that selectively exports lysine, arginine or histidine-containing dipeptides with a net positive charge from the lysosome lumen into the cytosol. Could play a role in a specific type of protein O-glycosylation indirectly regulating macrophages migration and tissue invasion. Also essential for liver homeostasis.</text>
</comment>
<organism evidence="26 27">
    <name type="scientific">Rhizoclosmatium globosum</name>
    <dbReference type="NCBI Taxonomy" id="329046"/>
    <lineage>
        <taxon>Eukaryota</taxon>
        <taxon>Fungi</taxon>
        <taxon>Fungi incertae sedis</taxon>
        <taxon>Chytridiomycota</taxon>
        <taxon>Chytridiomycota incertae sedis</taxon>
        <taxon>Chytridiomycetes</taxon>
        <taxon>Chytridiales</taxon>
        <taxon>Chytriomycetaceae</taxon>
        <taxon>Rhizoclosmatium</taxon>
    </lineage>
</organism>
<evidence type="ECO:0000256" key="17">
    <source>
        <dbReference type="ARBA" id="ARBA00044903"/>
    </source>
</evidence>
<evidence type="ECO:0000256" key="6">
    <source>
        <dbReference type="ARBA" id="ARBA00023136"/>
    </source>
</evidence>
<comment type="catalytic activity">
    <reaction evidence="9">
        <text>L-histidyl-glycine(out) = L-histidyl-glycine(in)</text>
        <dbReference type="Rhea" id="RHEA:79395"/>
        <dbReference type="ChEBI" id="CHEBI:229957"/>
    </reaction>
</comment>
<dbReference type="InterPro" id="IPR036259">
    <property type="entry name" value="MFS_trans_sf"/>
</dbReference>
<evidence type="ECO:0000256" key="8">
    <source>
        <dbReference type="ARBA" id="ARBA00044876"/>
    </source>
</evidence>
<evidence type="ECO:0000256" key="18">
    <source>
        <dbReference type="ARBA" id="ARBA00044912"/>
    </source>
</evidence>
<dbReference type="PANTHER" id="PTHR23512:SF3">
    <property type="entry name" value="MAJOR FACILITATOR SUPERFAMILY DOMAIN-CONTAINING PROTEIN 1"/>
    <property type="match status" value="1"/>
</dbReference>
<evidence type="ECO:0000256" key="7">
    <source>
        <dbReference type="ARBA" id="ARBA00023228"/>
    </source>
</evidence>
<sequence length="498" mass="55305">MTSRRSSHHSTHSSHSAFSSTFAHEIEVGEGGIALGVSSDSKYFDSPDSNLDSNEGSVRGSADWCDDFDLGSTSASVGVDQGEDSNVRWFILVLASVVMFGNFYAYDLPAALNKPLQAYLGADDETYQYQLNLLYSLYSLPNIILPFFGGYLVDRFGTRRLMTFLSFLVCLGQLLFTFGVVYRHYVLMQFGRIVFGFGGESLQVAQTRITTKWFKGKELAFALGINLSVSRLGTVLTDFLSPHLALEVSLPPQYGKHYRPHSPILSASHHPKYEKRNSRISNGLASQEALLGRGLSPSYKDHSEHVHVPTFNELLDFSIPFWQIVLVMCLMFATVIPFNTIHAAFLQLKWYPGTPKKVFTTAQIMAIPDLLSAFLVPFVGTFVDKFGRRSMVLFVCGVTMATPIPMLIVLAGSYALLLTFWPCIPLVVPERRVATAFGLATSAQNAALTVFPMIVAALVNFDPTYRLTEFFFFTVSCLGSRRYNGSVLDLPLNARRVE</sequence>
<evidence type="ECO:0000256" key="21">
    <source>
        <dbReference type="ARBA" id="ARBA00044985"/>
    </source>
</evidence>
<accession>A0A1Y2B6Q6</accession>
<comment type="catalytic activity">
    <reaction evidence="17">
        <text>L-arginyl-glycine(out) = L-arginyl-glycine(in)</text>
        <dbReference type="Rhea" id="RHEA:79391"/>
        <dbReference type="ChEBI" id="CHEBI:229955"/>
    </reaction>
</comment>
<evidence type="ECO:0000313" key="27">
    <source>
        <dbReference type="Proteomes" id="UP000193642"/>
    </source>
</evidence>
<gene>
    <name evidence="26" type="ORF">BCR33DRAFT_724329</name>
</gene>
<keyword evidence="5 25" id="KW-1133">Transmembrane helix</keyword>
<evidence type="ECO:0000256" key="5">
    <source>
        <dbReference type="ARBA" id="ARBA00022989"/>
    </source>
</evidence>
<evidence type="ECO:0000256" key="23">
    <source>
        <dbReference type="ARBA" id="ARBA00045709"/>
    </source>
</evidence>
<proteinExistence type="inferred from homology"/>
<keyword evidence="27" id="KW-1185">Reference proteome</keyword>
<name>A0A1Y2B6Q6_9FUNG</name>
<comment type="catalytic activity">
    <reaction evidence="20">
        <text>L-lysyl-glycine(out) = L-lysyl-glycine(in)</text>
        <dbReference type="Rhea" id="RHEA:79407"/>
        <dbReference type="ChEBI" id="CHEBI:191202"/>
    </reaction>
</comment>
<protein>
    <recommendedName>
        <fullName evidence="21">Lysosomal dipeptide transporter MFSD1</fullName>
    </recommendedName>
    <alternativeName>
        <fullName evidence="22">Major facilitator superfamily domain-containing protein 1</fullName>
    </alternativeName>
</protein>
<reference evidence="26 27" key="1">
    <citation type="submission" date="2016-07" db="EMBL/GenBank/DDBJ databases">
        <title>Pervasive Adenine N6-methylation of Active Genes in Fungi.</title>
        <authorList>
            <consortium name="DOE Joint Genome Institute"/>
            <person name="Mondo S.J."/>
            <person name="Dannebaum R.O."/>
            <person name="Kuo R.C."/>
            <person name="Labutti K."/>
            <person name="Haridas S."/>
            <person name="Kuo A."/>
            <person name="Salamov A."/>
            <person name="Ahrendt S.R."/>
            <person name="Lipzen A."/>
            <person name="Sullivan W."/>
            <person name="Andreopoulos W.B."/>
            <person name="Clum A."/>
            <person name="Lindquist E."/>
            <person name="Daum C."/>
            <person name="Ramamoorthy G.K."/>
            <person name="Gryganskyi A."/>
            <person name="Culley D."/>
            <person name="Magnuson J.K."/>
            <person name="James T.Y."/>
            <person name="O'Malley M.A."/>
            <person name="Stajich J.E."/>
            <person name="Spatafora J.W."/>
            <person name="Visel A."/>
            <person name="Grigoriev I.V."/>
        </authorList>
    </citation>
    <scope>NUCLEOTIDE SEQUENCE [LARGE SCALE GENOMIC DNA]</scope>
    <source>
        <strain evidence="26 27">JEL800</strain>
    </source>
</reference>
<evidence type="ECO:0000256" key="2">
    <source>
        <dbReference type="ARBA" id="ARBA00008335"/>
    </source>
</evidence>
<evidence type="ECO:0000313" key="26">
    <source>
        <dbReference type="EMBL" id="ORY30523.1"/>
    </source>
</evidence>
<dbReference type="InterPro" id="IPR052187">
    <property type="entry name" value="MFSD1"/>
</dbReference>
<comment type="subcellular location">
    <subcellularLocation>
        <location evidence="1">Lysosome membrane</location>
        <topology evidence="1">Multi-pass membrane protein</topology>
    </subcellularLocation>
</comment>
<dbReference type="Proteomes" id="UP000193642">
    <property type="component" value="Unassembled WGS sequence"/>
</dbReference>
<comment type="catalytic activity">
    <reaction evidence="11">
        <text>L-alpha-aminoacyl-L-histidine(out) = L-alpha-aminoacyl-L-histidine(in)</text>
        <dbReference type="Rhea" id="RHEA:79375"/>
        <dbReference type="ChEBI" id="CHEBI:229967"/>
    </reaction>
</comment>
<dbReference type="AlphaFoldDB" id="A0A1Y2B6Q6"/>
<comment type="catalytic activity">
    <reaction evidence="8">
        <text>L-lysyl-L-alanine(out) = L-lysyl-L-alanine(in)</text>
        <dbReference type="Rhea" id="RHEA:79399"/>
        <dbReference type="ChEBI" id="CHEBI:229954"/>
    </reaction>
</comment>
<dbReference type="InterPro" id="IPR011701">
    <property type="entry name" value="MFS"/>
</dbReference>
<comment type="catalytic activity">
    <reaction evidence="18">
        <text>L-histidyl-L-alpha-amino acid(out) = L-histidyl-L-alpha-amino acid(in)</text>
        <dbReference type="Rhea" id="RHEA:79379"/>
        <dbReference type="ChEBI" id="CHEBI:229964"/>
    </reaction>
</comment>
<comment type="similarity">
    <text evidence="2">Belongs to the major facilitator superfamily.</text>
</comment>
<comment type="catalytic activity">
    <reaction evidence="15">
        <text>L-arginyl-L-alpha-amino acid(out) = L-arginyl-L-alpha-amino acid(in)</text>
        <dbReference type="Rhea" id="RHEA:79371"/>
        <dbReference type="ChEBI" id="CHEBI:84315"/>
    </reaction>
</comment>
<comment type="caution">
    <text evidence="26">The sequence shown here is derived from an EMBL/GenBank/DDBJ whole genome shotgun (WGS) entry which is preliminary data.</text>
</comment>
<comment type="catalytic activity">
    <reaction evidence="19">
        <text>L-alanyl-L-lysine(out) = L-alanyl-L-lysine(in)</text>
        <dbReference type="Rhea" id="RHEA:79415"/>
        <dbReference type="ChEBI" id="CHEBI:192470"/>
    </reaction>
</comment>
<evidence type="ECO:0000256" key="4">
    <source>
        <dbReference type="ARBA" id="ARBA00022692"/>
    </source>
</evidence>
<dbReference type="PANTHER" id="PTHR23512">
    <property type="entry name" value="MAJOR FACILITATOR SUPERFAMILY DOMAIN-CONTAINING PROTEIN 1"/>
    <property type="match status" value="1"/>
</dbReference>
<comment type="catalytic activity">
    <reaction evidence="14">
        <text>L-aspartyl-L-lysine(out) = L-aspartyl-L-lysine(in)</text>
        <dbReference type="Rhea" id="RHEA:79411"/>
        <dbReference type="ChEBI" id="CHEBI:229953"/>
    </reaction>
</comment>
<dbReference type="Pfam" id="PF07690">
    <property type="entry name" value="MFS_1"/>
    <property type="match status" value="1"/>
</dbReference>
<evidence type="ECO:0000256" key="20">
    <source>
        <dbReference type="ARBA" id="ARBA00044924"/>
    </source>
</evidence>
<dbReference type="GO" id="GO:0022857">
    <property type="term" value="F:transmembrane transporter activity"/>
    <property type="evidence" value="ECO:0007669"/>
    <property type="project" value="InterPro"/>
</dbReference>
<dbReference type="Gene3D" id="1.20.1250.20">
    <property type="entry name" value="MFS general substrate transporter like domains"/>
    <property type="match status" value="2"/>
</dbReference>
<evidence type="ECO:0000256" key="22">
    <source>
        <dbReference type="ARBA" id="ARBA00045018"/>
    </source>
</evidence>
<evidence type="ECO:0000256" key="12">
    <source>
        <dbReference type="ARBA" id="ARBA00044891"/>
    </source>
</evidence>
<comment type="catalytic activity">
    <reaction evidence="10">
        <text>L-alpha-aminoacyl-L-arginine(out) = L-alpha-aminoacyl-L-arginine(in)</text>
        <dbReference type="Rhea" id="RHEA:79367"/>
        <dbReference type="ChEBI" id="CHEBI:229968"/>
    </reaction>
</comment>
<evidence type="ECO:0000256" key="16">
    <source>
        <dbReference type="ARBA" id="ARBA00044900"/>
    </source>
</evidence>
<comment type="catalytic activity">
    <reaction evidence="16">
        <text>L-lysyl-L-lysine(out) = L-lysyl-L-lysine(in)</text>
        <dbReference type="Rhea" id="RHEA:79403"/>
        <dbReference type="ChEBI" id="CHEBI:229956"/>
    </reaction>
</comment>
<keyword evidence="4 25" id="KW-0812">Transmembrane</keyword>
<feature type="transmembrane region" description="Helical" evidence="25">
    <location>
        <begin position="133"/>
        <end position="153"/>
    </location>
</feature>
<evidence type="ECO:0000256" key="3">
    <source>
        <dbReference type="ARBA" id="ARBA00022448"/>
    </source>
</evidence>
<evidence type="ECO:0000256" key="24">
    <source>
        <dbReference type="ARBA" id="ARBA00046376"/>
    </source>
</evidence>
<dbReference type="STRING" id="329046.A0A1Y2B6Q6"/>
<feature type="transmembrane region" description="Helical" evidence="25">
    <location>
        <begin position="433"/>
        <end position="459"/>
    </location>
</feature>
<comment type="catalytic activity">
    <reaction evidence="13">
        <text>L-alpha-aminoacyl-L-lysine(out) = L-alpha-aminoacyl-L-lysine(in)</text>
        <dbReference type="Rhea" id="RHEA:79383"/>
        <dbReference type="ChEBI" id="CHEBI:229966"/>
    </reaction>
</comment>
<evidence type="ECO:0000256" key="25">
    <source>
        <dbReference type="SAM" id="Phobius"/>
    </source>
</evidence>